<dbReference type="Proteomes" id="UP000070376">
    <property type="component" value="Unassembled WGS sequence"/>
</dbReference>
<name>A0A133KFA3_HEYCO</name>
<protein>
    <submittedName>
        <fullName evidence="1">Uncharacterized protein</fullName>
    </submittedName>
</protein>
<accession>A0A133KFA3</accession>
<sequence length="80" mass="8870">MQQPKAENTFLNLMQNGCGNTLGPGKKLVLNLDGSLQSAYHKIDNYQVLTFLTNPPSCPKMAVRRVNFMQTKAVVFIDAV</sequence>
<organism evidence="1 2">
    <name type="scientific">Heyndrickxia coagulans</name>
    <name type="common">Weizmannia coagulans</name>
    <dbReference type="NCBI Taxonomy" id="1398"/>
    <lineage>
        <taxon>Bacteria</taxon>
        <taxon>Bacillati</taxon>
        <taxon>Bacillota</taxon>
        <taxon>Bacilli</taxon>
        <taxon>Bacillales</taxon>
        <taxon>Bacillaceae</taxon>
        <taxon>Heyndrickxia</taxon>
    </lineage>
</organism>
<dbReference type="PATRIC" id="fig|1398.22.peg.3087"/>
<dbReference type="EMBL" id="LRPN01000148">
    <property type="protein sequence ID" value="KWZ78226.1"/>
    <property type="molecule type" value="Genomic_DNA"/>
</dbReference>
<gene>
    <name evidence="1" type="ORF">HMPREF3213_03082</name>
</gene>
<comment type="caution">
    <text evidence="1">The sequence shown here is derived from an EMBL/GenBank/DDBJ whole genome shotgun (WGS) entry which is preliminary data.</text>
</comment>
<evidence type="ECO:0000313" key="2">
    <source>
        <dbReference type="Proteomes" id="UP000070376"/>
    </source>
</evidence>
<evidence type="ECO:0000313" key="1">
    <source>
        <dbReference type="EMBL" id="KWZ78226.1"/>
    </source>
</evidence>
<reference evidence="2" key="1">
    <citation type="submission" date="2016-01" db="EMBL/GenBank/DDBJ databases">
        <authorList>
            <person name="Mitreva M."/>
            <person name="Pepin K.H."/>
            <person name="Mihindukulasuriya K.A."/>
            <person name="Fulton R."/>
            <person name="Fronick C."/>
            <person name="O'Laughlin M."/>
            <person name="Miner T."/>
            <person name="Herter B."/>
            <person name="Rosa B.A."/>
            <person name="Cordes M."/>
            <person name="Tomlinson C."/>
            <person name="Wollam A."/>
            <person name="Palsikar V.B."/>
            <person name="Mardis E.R."/>
            <person name="Wilson R.K."/>
        </authorList>
    </citation>
    <scope>NUCLEOTIDE SEQUENCE [LARGE SCALE GENOMIC DNA]</scope>
    <source>
        <strain evidence="2">GED7749B</strain>
    </source>
</reference>
<dbReference type="AlphaFoldDB" id="A0A133KFA3"/>
<proteinExistence type="predicted"/>